<sequence>MFVNPKPAISLQNTYLLNESSLRTNILESFNLRNGSVFLYLKTEYSLKSIDD</sequence>
<dbReference type="Proteomes" id="UP001295444">
    <property type="component" value="Chromosome 09"/>
</dbReference>
<dbReference type="AlphaFoldDB" id="A0AAD1WJ82"/>
<gene>
    <name evidence="1" type="ORF">PECUL_23A029320</name>
</gene>
<evidence type="ECO:0000313" key="1">
    <source>
        <dbReference type="EMBL" id="CAH2315707.1"/>
    </source>
</evidence>
<proteinExistence type="predicted"/>
<accession>A0AAD1WJ82</accession>
<name>A0AAD1WJ82_PELCU</name>
<organism evidence="1 2">
    <name type="scientific">Pelobates cultripes</name>
    <name type="common">Western spadefoot toad</name>
    <dbReference type="NCBI Taxonomy" id="61616"/>
    <lineage>
        <taxon>Eukaryota</taxon>
        <taxon>Metazoa</taxon>
        <taxon>Chordata</taxon>
        <taxon>Craniata</taxon>
        <taxon>Vertebrata</taxon>
        <taxon>Euteleostomi</taxon>
        <taxon>Amphibia</taxon>
        <taxon>Batrachia</taxon>
        <taxon>Anura</taxon>
        <taxon>Pelobatoidea</taxon>
        <taxon>Pelobatidae</taxon>
        <taxon>Pelobates</taxon>
    </lineage>
</organism>
<keyword evidence="2" id="KW-1185">Reference proteome</keyword>
<protein>
    <submittedName>
        <fullName evidence="1">Uncharacterized protein</fullName>
    </submittedName>
</protein>
<evidence type="ECO:0000313" key="2">
    <source>
        <dbReference type="Proteomes" id="UP001295444"/>
    </source>
</evidence>
<reference evidence="1" key="1">
    <citation type="submission" date="2022-03" db="EMBL/GenBank/DDBJ databases">
        <authorList>
            <person name="Alioto T."/>
            <person name="Alioto T."/>
            <person name="Gomez Garrido J."/>
        </authorList>
    </citation>
    <scope>NUCLEOTIDE SEQUENCE</scope>
</reference>
<dbReference type="EMBL" id="OW240920">
    <property type="protein sequence ID" value="CAH2315707.1"/>
    <property type="molecule type" value="Genomic_DNA"/>
</dbReference>